<evidence type="ECO:0000313" key="2">
    <source>
        <dbReference type="Proteomes" id="UP001162992"/>
    </source>
</evidence>
<protein>
    <submittedName>
        <fullName evidence="1">Uncharacterized protein</fullName>
    </submittedName>
</protein>
<organism evidence="1 2">
    <name type="scientific">Diphasiastrum complanatum</name>
    <name type="common">Issler's clubmoss</name>
    <name type="synonym">Lycopodium complanatum</name>
    <dbReference type="NCBI Taxonomy" id="34168"/>
    <lineage>
        <taxon>Eukaryota</taxon>
        <taxon>Viridiplantae</taxon>
        <taxon>Streptophyta</taxon>
        <taxon>Embryophyta</taxon>
        <taxon>Tracheophyta</taxon>
        <taxon>Lycopodiopsida</taxon>
        <taxon>Lycopodiales</taxon>
        <taxon>Lycopodiaceae</taxon>
        <taxon>Lycopodioideae</taxon>
        <taxon>Diphasiastrum</taxon>
    </lineage>
</organism>
<name>A0ACC2DP38_DIPCM</name>
<sequence>MILRLRSFYPSSSFSSSCRHAWKGQYPTLTSRLHVSSSIARCQEPLNTKARHMKHISNLRVNLAILKEKRKEKNHSGRTPVARVVTNSIKEKGQQNDMSFYESLNMSSMSNKEVHAPTNGVMDEEGSNYSSSTTVDALLIRFLTGKGKPKDQIEKDTGTSIKVTSTHEGKAASVVDVKGHSEWAVQEALKRIQEVLNEAVKSQLQYTHFISLPLAIHPTLVEKLWSFQESVLALSSKCGGNADDHATELDSQSCEKDVANEISITSSSELTKTRSAIEKSIFVNPATFHLTVLMLKLWTEEQLKVAVEVLKGTEPLVRTALDGRPVAVRLTGLECMRGVPSKAHVLYVRVEEMDGQNRLLAACQVLINAFIEAGLVLEKDCKQSLKLHATVMNTTHRKKKKGKFKKLAFDATEIIAHHGSQDWGEYPILEAHLSQRFKYDQSGYYSCCGAISFP</sequence>
<reference evidence="2" key="1">
    <citation type="journal article" date="2024" name="Proc. Natl. Acad. Sci. U.S.A.">
        <title>Extraordinary preservation of gene collinearity over three hundred million years revealed in homosporous lycophytes.</title>
        <authorList>
            <person name="Li C."/>
            <person name="Wickell D."/>
            <person name="Kuo L.Y."/>
            <person name="Chen X."/>
            <person name="Nie B."/>
            <person name="Liao X."/>
            <person name="Peng D."/>
            <person name="Ji J."/>
            <person name="Jenkins J."/>
            <person name="Williams M."/>
            <person name="Shu S."/>
            <person name="Plott C."/>
            <person name="Barry K."/>
            <person name="Rajasekar S."/>
            <person name="Grimwood J."/>
            <person name="Han X."/>
            <person name="Sun S."/>
            <person name="Hou Z."/>
            <person name="He W."/>
            <person name="Dai G."/>
            <person name="Sun C."/>
            <person name="Schmutz J."/>
            <person name="Leebens-Mack J.H."/>
            <person name="Li F.W."/>
            <person name="Wang L."/>
        </authorList>
    </citation>
    <scope>NUCLEOTIDE SEQUENCE [LARGE SCALE GENOMIC DNA]</scope>
    <source>
        <strain evidence="2">cv. PW_Plant_1</strain>
    </source>
</reference>
<dbReference type="EMBL" id="CM055096">
    <property type="protein sequence ID" value="KAJ7556062.1"/>
    <property type="molecule type" value="Genomic_DNA"/>
</dbReference>
<gene>
    <name evidence="1" type="ORF">O6H91_05G067100</name>
</gene>
<evidence type="ECO:0000313" key="1">
    <source>
        <dbReference type="EMBL" id="KAJ7556062.1"/>
    </source>
</evidence>
<accession>A0ACC2DP38</accession>
<keyword evidence="2" id="KW-1185">Reference proteome</keyword>
<dbReference type="Proteomes" id="UP001162992">
    <property type="component" value="Chromosome 5"/>
</dbReference>
<comment type="caution">
    <text evidence="1">The sequence shown here is derived from an EMBL/GenBank/DDBJ whole genome shotgun (WGS) entry which is preliminary data.</text>
</comment>
<proteinExistence type="predicted"/>